<evidence type="ECO:0000313" key="10">
    <source>
        <dbReference type="Proteomes" id="UP000308014"/>
    </source>
</evidence>
<feature type="compositionally biased region" description="Basic residues" evidence="6">
    <location>
        <begin position="26"/>
        <end position="35"/>
    </location>
</feature>
<evidence type="ECO:0000256" key="3">
    <source>
        <dbReference type="ARBA" id="ARBA00022692"/>
    </source>
</evidence>
<dbReference type="PANTHER" id="PTHR22950:SF479">
    <property type="entry name" value="AMINO ACID TRANSPORTER (EUROFUNG)-RELATED"/>
    <property type="match status" value="1"/>
</dbReference>
<evidence type="ECO:0000256" key="4">
    <source>
        <dbReference type="ARBA" id="ARBA00022989"/>
    </source>
</evidence>
<evidence type="ECO:0000256" key="7">
    <source>
        <dbReference type="SAM" id="Phobius"/>
    </source>
</evidence>
<evidence type="ECO:0000259" key="8">
    <source>
        <dbReference type="Pfam" id="PF01490"/>
    </source>
</evidence>
<accession>A0A4S8VI86</accession>
<evidence type="ECO:0000256" key="2">
    <source>
        <dbReference type="ARBA" id="ARBA00008066"/>
    </source>
</evidence>
<feature type="region of interest" description="Disordered" evidence="6">
    <location>
        <begin position="1"/>
        <end position="50"/>
    </location>
</feature>
<feature type="transmembrane region" description="Helical" evidence="7">
    <location>
        <begin position="249"/>
        <end position="271"/>
    </location>
</feature>
<feature type="transmembrane region" description="Helical" evidence="7">
    <location>
        <begin position="148"/>
        <end position="170"/>
    </location>
</feature>
<feature type="transmembrane region" description="Helical" evidence="7">
    <location>
        <begin position="431"/>
        <end position="453"/>
    </location>
</feature>
<feature type="transmembrane region" description="Helical" evidence="7">
    <location>
        <begin position="98"/>
        <end position="116"/>
    </location>
</feature>
<dbReference type="AlphaFoldDB" id="A0A4S8VI86"/>
<feature type="transmembrane region" description="Helical" evidence="7">
    <location>
        <begin position="398"/>
        <end position="419"/>
    </location>
</feature>
<comment type="subcellular location">
    <subcellularLocation>
        <location evidence="1">Membrane</location>
        <topology evidence="1">Multi-pass membrane protein</topology>
    </subcellularLocation>
</comment>
<evidence type="ECO:0000256" key="6">
    <source>
        <dbReference type="SAM" id="MobiDB-lite"/>
    </source>
</evidence>
<name>A0A4S8VI86_AURPU</name>
<organism evidence="9 10">
    <name type="scientific">Aureobasidium pullulans</name>
    <name type="common">Black yeast</name>
    <name type="synonym">Pullularia pullulans</name>
    <dbReference type="NCBI Taxonomy" id="5580"/>
    <lineage>
        <taxon>Eukaryota</taxon>
        <taxon>Fungi</taxon>
        <taxon>Dikarya</taxon>
        <taxon>Ascomycota</taxon>
        <taxon>Pezizomycotina</taxon>
        <taxon>Dothideomycetes</taxon>
        <taxon>Dothideomycetidae</taxon>
        <taxon>Dothideales</taxon>
        <taxon>Saccotheciaceae</taxon>
        <taxon>Aureobasidium</taxon>
    </lineage>
</organism>
<keyword evidence="3 7" id="KW-0812">Transmembrane</keyword>
<dbReference type="Gene3D" id="1.20.1740.10">
    <property type="entry name" value="Amino acid/polyamine transporter I"/>
    <property type="match status" value="1"/>
</dbReference>
<evidence type="ECO:0000256" key="1">
    <source>
        <dbReference type="ARBA" id="ARBA00004141"/>
    </source>
</evidence>
<comment type="caution">
    <text evidence="9">The sequence shown here is derived from an EMBL/GenBank/DDBJ whole genome shotgun (WGS) entry which is preliminary data.</text>
</comment>
<comment type="similarity">
    <text evidence="2">Belongs to the amino acid/polyamine transporter 2 family.</text>
</comment>
<feature type="transmembrane region" description="Helical" evidence="7">
    <location>
        <begin position="367"/>
        <end position="386"/>
    </location>
</feature>
<protein>
    <submittedName>
        <fullName evidence="9">Amino acid transporter</fullName>
    </submittedName>
</protein>
<feature type="transmembrane region" description="Helical" evidence="7">
    <location>
        <begin position="210"/>
        <end position="229"/>
    </location>
</feature>
<reference evidence="9 10" key="1">
    <citation type="submission" date="2018-10" db="EMBL/GenBank/DDBJ databases">
        <title>Fifty Aureobasidium pullulans genomes reveal a recombining polyextremotolerant generalist.</title>
        <authorList>
            <person name="Gostincar C."/>
            <person name="Turk M."/>
            <person name="Zajc J."/>
            <person name="Gunde-Cimerman N."/>
        </authorList>
    </citation>
    <scope>NUCLEOTIDE SEQUENCE [LARGE SCALE GENOMIC DNA]</scope>
    <source>
        <strain evidence="9 10">EXF-11318</strain>
    </source>
</reference>
<evidence type="ECO:0000313" key="9">
    <source>
        <dbReference type="EMBL" id="THW11599.1"/>
    </source>
</evidence>
<feature type="domain" description="Amino acid transporter transmembrane" evidence="8">
    <location>
        <begin position="64"/>
        <end position="453"/>
    </location>
</feature>
<feature type="transmembrane region" description="Helical" evidence="7">
    <location>
        <begin position="283"/>
        <end position="305"/>
    </location>
</feature>
<sequence>MSFEDPEKKDSLDHGDDISRPDTGRRKSSMSRRKNSAYEDPFSRREDVDEGEMQDAEIDYQSMEWWQASMKVMIAETISLGILSLPSVLARIGLVPGLILIVGLGIIATYTGWVIGQFRMKYPWVVSFADAGEILFKPLKMGAIGREFFGGAQTIFLIFTMASHILTWTICLNTVTDSATCTVVWAVIGLVVFFIFDLPRTLKNVSWMSIASFISIFSAVLISMIAIGIQTPRGNTPLAVTTVLPFTDAFVSVSNIVFAYAGHSCFFGFLAEMKDPSKDWTKALVFLQIWDISLYIVAATVIYVFAGPDVTSPALGSAGPIVKKVAWGIAIPTIIIAGIIYGHVAAKYIFVRCFRGTKHMNRRTKTSTIAWTVITLTIWVIAWVIAESIPNFNDLLGLISALFASHFTYTLSGVFGLFLNHGHWFDSPKQIALFCINWIVIAIGATVCVAGLYSSGTAIAADGGNGSWTCASNAQ</sequence>
<dbReference type="InterPro" id="IPR013057">
    <property type="entry name" value="AA_transpt_TM"/>
</dbReference>
<keyword evidence="4 7" id="KW-1133">Transmembrane helix</keyword>
<feature type="compositionally biased region" description="Basic and acidic residues" evidence="6">
    <location>
        <begin position="1"/>
        <end position="25"/>
    </location>
</feature>
<feature type="transmembrane region" description="Helical" evidence="7">
    <location>
        <begin position="182"/>
        <end position="198"/>
    </location>
</feature>
<dbReference type="GO" id="GO:0016020">
    <property type="term" value="C:membrane"/>
    <property type="evidence" value="ECO:0007669"/>
    <property type="project" value="UniProtKB-SubCell"/>
</dbReference>
<keyword evidence="5 7" id="KW-0472">Membrane</keyword>
<gene>
    <name evidence="9" type="ORF">D6D24_07101</name>
</gene>
<dbReference type="Proteomes" id="UP000308014">
    <property type="component" value="Unassembled WGS sequence"/>
</dbReference>
<dbReference type="GO" id="GO:0015179">
    <property type="term" value="F:L-amino acid transmembrane transporter activity"/>
    <property type="evidence" value="ECO:0007669"/>
    <property type="project" value="TreeGrafter"/>
</dbReference>
<feature type="transmembrane region" description="Helical" evidence="7">
    <location>
        <begin position="325"/>
        <end position="346"/>
    </location>
</feature>
<dbReference type="EMBL" id="QZAJ01000328">
    <property type="protein sequence ID" value="THW11599.1"/>
    <property type="molecule type" value="Genomic_DNA"/>
</dbReference>
<dbReference type="FunFam" id="1.20.1740.10:FF:000039">
    <property type="entry name" value="Neutral amino acid transporter (Eurofung)"/>
    <property type="match status" value="1"/>
</dbReference>
<evidence type="ECO:0000256" key="5">
    <source>
        <dbReference type="ARBA" id="ARBA00023136"/>
    </source>
</evidence>
<dbReference type="PANTHER" id="PTHR22950">
    <property type="entry name" value="AMINO ACID TRANSPORTER"/>
    <property type="match status" value="1"/>
</dbReference>
<dbReference type="Pfam" id="PF01490">
    <property type="entry name" value="Aa_trans"/>
    <property type="match status" value="1"/>
</dbReference>
<proteinExistence type="inferred from homology"/>